<organism evidence="2 3">
    <name type="scientific">Alteromonas salexigens</name>
    <dbReference type="NCBI Taxonomy" id="2982530"/>
    <lineage>
        <taxon>Bacteria</taxon>
        <taxon>Pseudomonadati</taxon>
        <taxon>Pseudomonadota</taxon>
        <taxon>Gammaproteobacteria</taxon>
        <taxon>Alteromonadales</taxon>
        <taxon>Alteromonadaceae</taxon>
        <taxon>Alteromonas/Salinimonas group</taxon>
        <taxon>Alteromonas</taxon>
    </lineage>
</organism>
<dbReference type="Gene3D" id="3.40.50.720">
    <property type="entry name" value="NAD(P)-binding Rossmann-like Domain"/>
    <property type="match status" value="1"/>
</dbReference>
<evidence type="ECO:0000259" key="1">
    <source>
        <dbReference type="Pfam" id="PF13460"/>
    </source>
</evidence>
<dbReference type="InterPro" id="IPR016040">
    <property type="entry name" value="NAD(P)-bd_dom"/>
</dbReference>
<evidence type="ECO:0000313" key="2">
    <source>
        <dbReference type="EMBL" id="MCU7553971.1"/>
    </source>
</evidence>
<dbReference type="EMBL" id="JAOTJC010000006">
    <property type="protein sequence ID" value="MCU7553971.1"/>
    <property type="molecule type" value="Genomic_DNA"/>
</dbReference>
<evidence type="ECO:0000313" key="3">
    <source>
        <dbReference type="Proteomes" id="UP001209257"/>
    </source>
</evidence>
<keyword evidence="3" id="KW-1185">Reference proteome</keyword>
<feature type="domain" description="NAD(P)-binding" evidence="1">
    <location>
        <begin position="8"/>
        <end position="187"/>
    </location>
</feature>
<proteinExistence type="predicted"/>
<name>A0ABT2VKZ1_9ALTE</name>
<accession>A0ABT2VKZ1</accession>
<dbReference type="PANTHER" id="PTHR15020:SF50">
    <property type="entry name" value="UPF0659 PROTEIN YMR090W"/>
    <property type="match status" value="1"/>
</dbReference>
<dbReference type="RefSeq" id="WP_262992665.1">
    <property type="nucleotide sequence ID" value="NZ_JAOTJC010000006.1"/>
</dbReference>
<sequence>MKSVLVIGASGQIGKMAVQKLLDNDHRVRALVRDANKLGGLNHPNLDICEQDLEEDFSGAFQGMDTVVFAAGSGGSTGPDKTLLIDLWAARNAAEFAVGAGVKHFVMVSSIGADDPDAVDSDIKPYLVAKHMADEHLQRSGLQYCILRPGSLLDEDANGKVTADRPDSRDDMVIAREDVANVIALAVDVDDSKNRILELFKGSQDPAEVLKN</sequence>
<dbReference type="Proteomes" id="UP001209257">
    <property type="component" value="Unassembled WGS sequence"/>
</dbReference>
<dbReference type="SUPFAM" id="SSF51735">
    <property type="entry name" value="NAD(P)-binding Rossmann-fold domains"/>
    <property type="match status" value="1"/>
</dbReference>
<dbReference type="Pfam" id="PF13460">
    <property type="entry name" value="NAD_binding_10"/>
    <property type="match status" value="1"/>
</dbReference>
<comment type="caution">
    <text evidence="2">The sequence shown here is derived from an EMBL/GenBank/DDBJ whole genome shotgun (WGS) entry which is preliminary data.</text>
</comment>
<dbReference type="PANTHER" id="PTHR15020">
    <property type="entry name" value="FLAVIN REDUCTASE-RELATED"/>
    <property type="match status" value="1"/>
</dbReference>
<reference evidence="3" key="1">
    <citation type="submission" date="2023-07" db="EMBL/GenBank/DDBJ databases">
        <title>Study on multiphase classification of strain Alteromonas salexigens isolated from the Yellow Sea.</title>
        <authorList>
            <person name="Sun L."/>
        </authorList>
    </citation>
    <scope>NUCLEOTIDE SEQUENCE [LARGE SCALE GENOMIC DNA]</scope>
    <source>
        <strain evidence="3">ASW11-19</strain>
    </source>
</reference>
<dbReference type="InterPro" id="IPR036291">
    <property type="entry name" value="NAD(P)-bd_dom_sf"/>
</dbReference>
<gene>
    <name evidence="2" type="ORF">OCL06_05105</name>
</gene>
<dbReference type="CDD" id="cd05243">
    <property type="entry name" value="SDR_a5"/>
    <property type="match status" value="1"/>
</dbReference>
<protein>
    <submittedName>
        <fullName evidence="2">SDR family oxidoreductase</fullName>
    </submittedName>
</protein>